<dbReference type="Proteomes" id="UP001610446">
    <property type="component" value="Unassembled WGS sequence"/>
</dbReference>
<accession>A0ABR4KNM4</accession>
<evidence type="ECO:0008006" key="3">
    <source>
        <dbReference type="Google" id="ProtNLM"/>
    </source>
</evidence>
<name>A0ABR4KNM4_9EURO</name>
<comment type="caution">
    <text evidence="1">The sequence shown here is derived from an EMBL/GenBank/DDBJ whole genome shotgun (WGS) entry which is preliminary data.</text>
</comment>
<organism evidence="1 2">
    <name type="scientific">Aspergillus pseudoustus</name>
    <dbReference type="NCBI Taxonomy" id="1810923"/>
    <lineage>
        <taxon>Eukaryota</taxon>
        <taxon>Fungi</taxon>
        <taxon>Dikarya</taxon>
        <taxon>Ascomycota</taxon>
        <taxon>Pezizomycotina</taxon>
        <taxon>Eurotiomycetes</taxon>
        <taxon>Eurotiomycetidae</taxon>
        <taxon>Eurotiales</taxon>
        <taxon>Aspergillaceae</taxon>
        <taxon>Aspergillus</taxon>
        <taxon>Aspergillus subgen. Nidulantes</taxon>
    </lineage>
</organism>
<evidence type="ECO:0000313" key="2">
    <source>
        <dbReference type="Proteomes" id="UP001610446"/>
    </source>
</evidence>
<gene>
    <name evidence="1" type="ORF">BJY01DRAFT_243873</name>
</gene>
<dbReference type="EMBL" id="JBFXLU010000017">
    <property type="protein sequence ID" value="KAL2853879.1"/>
    <property type="molecule type" value="Genomic_DNA"/>
</dbReference>
<evidence type="ECO:0000313" key="1">
    <source>
        <dbReference type="EMBL" id="KAL2853879.1"/>
    </source>
</evidence>
<proteinExistence type="predicted"/>
<keyword evidence="2" id="KW-1185">Reference proteome</keyword>
<reference evidence="1 2" key="1">
    <citation type="submission" date="2024-07" db="EMBL/GenBank/DDBJ databases">
        <title>Section-level genome sequencing and comparative genomics of Aspergillus sections Usti and Cavernicolus.</title>
        <authorList>
            <consortium name="Lawrence Berkeley National Laboratory"/>
            <person name="Nybo J.L."/>
            <person name="Vesth T.C."/>
            <person name="Theobald S."/>
            <person name="Frisvad J.C."/>
            <person name="Larsen T.O."/>
            <person name="Kjaerboelling I."/>
            <person name="Rothschild-Mancinelli K."/>
            <person name="Lyhne E.K."/>
            <person name="Kogle M.E."/>
            <person name="Barry K."/>
            <person name="Clum A."/>
            <person name="Na H."/>
            <person name="Ledsgaard L."/>
            <person name="Lin J."/>
            <person name="Lipzen A."/>
            <person name="Kuo A."/>
            <person name="Riley R."/>
            <person name="Mondo S."/>
            <person name="Labutti K."/>
            <person name="Haridas S."/>
            <person name="Pangalinan J."/>
            <person name="Salamov A.A."/>
            <person name="Simmons B.A."/>
            <person name="Magnuson J.K."/>
            <person name="Chen J."/>
            <person name="Drula E."/>
            <person name="Henrissat B."/>
            <person name="Wiebenga A."/>
            <person name="Lubbers R.J."/>
            <person name="Gomes A.C."/>
            <person name="Makela M.R."/>
            <person name="Stajich J."/>
            <person name="Grigoriev I.V."/>
            <person name="Mortensen U.H."/>
            <person name="De Vries R.P."/>
            <person name="Baker S.E."/>
            <person name="Andersen M.R."/>
        </authorList>
    </citation>
    <scope>NUCLEOTIDE SEQUENCE [LARGE SCALE GENOMIC DNA]</scope>
    <source>
        <strain evidence="1 2">CBS 123904</strain>
    </source>
</reference>
<protein>
    <recommendedName>
        <fullName evidence="3">Mating locus protein</fullName>
    </recommendedName>
</protein>
<sequence length="258" mass="29442">MANIYAAAILRLLDTTTADVNHPLELREQATYIKASYTTHRDTYRLMAQVSALFNSGNLLHPSHRTQAPDGNAHLPVQRLGPVLHAIGTVHGVSPDVPDFEGHPIELFSKLDPAIRNAAVGLTRYHLDRHLIALERVANEHLARLTRQYGYHYIFRAGLTQYYQTKAVADCLIFLRRDHRGVAYRVNAQRLCYEALEQFPTLTAREKNWLIAFVRAAPEDVHRFWNWLTVNRAHYRAMKICLPMLEAIQFGHLGACTL</sequence>